<keyword evidence="2" id="KW-1185">Reference proteome</keyword>
<sequence length="92" mass="10671">MISDAHEHLRLRENHSCATGLLMRVHSVFEDLLYRSPLDGPLIRRPHFRRLSDVFTGVGRQSHNVVALLSYRARPYRGPPRLGARCRRGRDK</sequence>
<dbReference type="Proteomes" id="UP000299102">
    <property type="component" value="Unassembled WGS sequence"/>
</dbReference>
<comment type="caution">
    <text evidence="1">The sequence shown here is derived from an EMBL/GenBank/DDBJ whole genome shotgun (WGS) entry which is preliminary data.</text>
</comment>
<proteinExistence type="predicted"/>
<evidence type="ECO:0000313" key="1">
    <source>
        <dbReference type="EMBL" id="GBP16809.1"/>
    </source>
</evidence>
<organism evidence="1 2">
    <name type="scientific">Eumeta variegata</name>
    <name type="common">Bagworm moth</name>
    <name type="synonym">Eumeta japonica</name>
    <dbReference type="NCBI Taxonomy" id="151549"/>
    <lineage>
        <taxon>Eukaryota</taxon>
        <taxon>Metazoa</taxon>
        <taxon>Ecdysozoa</taxon>
        <taxon>Arthropoda</taxon>
        <taxon>Hexapoda</taxon>
        <taxon>Insecta</taxon>
        <taxon>Pterygota</taxon>
        <taxon>Neoptera</taxon>
        <taxon>Endopterygota</taxon>
        <taxon>Lepidoptera</taxon>
        <taxon>Glossata</taxon>
        <taxon>Ditrysia</taxon>
        <taxon>Tineoidea</taxon>
        <taxon>Psychidae</taxon>
        <taxon>Oiketicinae</taxon>
        <taxon>Eumeta</taxon>
    </lineage>
</organism>
<name>A0A4C1TS53_EUMVA</name>
<accession>A0A4C1TS53</accession>
<reference evidence="1 2" key="1">
    <citation type="journal article" date="2019" name="Commun. Biol.">
        <title>The bagworm genome reveals a unique fibroin gene that provides high tensile strength.</title>
        <authorList>
            <person name="Kono N."/>
            <person name="Nakamura H."/>
            <person name="Ohtoshi R."/>
            <person name="Tomita M."/>
            <person name="Numata K."/>
            <person name="Arakawa K."/>
        </authorList>
    </citation>
    <scope>NUCLEOTIDE SEQUENCE [LARGE SCALE GENOMIC DNA]</scope>
</reference>
<protein>
    <submittedName>
        <fullName evidence="1">Uncharacterized protein</fullName>
    </submittedName>
</protein>
<evidence type="ECO:0000313" key="2">
    <source>
        <dbReference type="Proteomes" id="UP000299102"/>
    </source>
</evidence>
<gene>
    <name evidence="1" type="ORF">EVAR_13195_1</name>
</gene>
<dbReference type="EMBL" id="BGZK01000082">
    <property type="protein sequence ID" value="GBP16809.1"/>
    <property type="molecule type" value="Genomic_DNA"/>
</dbReference>
<dbReference type="AlphaFoldDB" id="A0A4C1TS53"/>